<dbReference type="EMBL" id="CP097506">
    <property type="protein sequence ID" value="URD97570.1"/>
    <property type="molecule type" value="Genomic_DNA"/>
</dbReference>
<dbReference type="AlphaFoldDB" id="A0A9E7FJ10"/>
<dbReference type="GO" id="GO:0046983">
    <property type="term" value="F:protein dimerization activity"/>
    <property type="evidence" value="ECO:0007669"/>
    <property type="project" value="InterPro"/>
</dbReference>
<evidence type="ECO:0000256" key="2">
    <source>
        <dbReference type="ARBA" id="ARBA00005510"/>
    </source>
</evidence>
<dbReference type="InterPro" id="IPR036638">
    <property type="entry name" value="HLH_DNA-bd_sf"/>
</dbReference>
<dbReference type="SMART" id="SM00353">
    <property type="entry name" value="HLH"/>
    <property type="match status" value="1"/>
</dbReference>
<evidence type="ECO:0000256" key="6">
    <source>
        <dbReference type="SAM" id="MobiDB-lite"/>
    </source>
</evidence>
<dbReference type="Pfam" id="PF00010">
    <property type="entry name" value="HLH"/>
    <property type="match status" value="1"/>
</dbReference>
<sequence length="280" mass="30246">MALANGRIPQGWSSSHALIHGGWASSPQLPLNELFEGDPIYSFSSSHALGVANPCSLEEALSVVDFRGAPGGWCGSNFSLLDFEQGDGVTCTGIADSWLADGRIYSEMISAYGSIGSPAKEVASQKRSRSMPLTQEGDLPSPKKRCGNARTIKEKSSPSKDPQSLAAKACTANFTSPETPNQNTLLLLTDPSLLQNRRERISERLRTLQDLVPNGAKVDLVTMLERAINYVKFLQLQVKVLATDEFWPAQAGKAPDTAQVKEAIDAILSSHRDRNCSSNQ</sequence>
<gene>
    <name evidence="8" type="ORF">MUK42_29330</name>
</gene>
<dbReference type="PROSITE" id="PS50888">
    <property type="entry name" value="BHLH"/>
    <property type="match status" value="1"/>
</dbReference>
<evidence type="ECO:0000256" key="4">
    <source>
        <dbReference type="ARBA" id="ARBA00023163"/>
    </source>
</evidence>
<organism evidence="8 9">
    <name type="scientific">Musa troglodytarum</name>
    <name type="common">fe'i banana</name>
    <dbReference type="NCBI Taxonomy" id="320322"/>
    <lineage>
        <taxon>Eukaryota</taxon>
        <taxon>Viridiplantae</taxon>
        <taxon>Streptophyta</taxon>
        <taxon>Embryophyta</taxon>
        <taxon>Tracheophyta</taxon>
        <taxon>Spermatophyta</taxon>
        <taxon>Magnoliopsida</taxon>
        <taxon>Liliopsida</taxon>
        <taxon>Zingiberales</taxon>
        <taxon>Musaceae</taxon>
        <taxon>Musa</taxon>
    </lineage>
</organism>
<dbReference type="PANTHER" id="PTHR45914">
    <property type="entry name" value="TRANSCRIPTION FACTOR HEC3-RELATED"/>
    <property type="match status" value="1"/>
</dbReference>
<evidence type="ECO:0000313" key="9">
    <source>
        <dbReference type="Proteomes" id="UP001055439"/>
    </source>
</evidence>
<evidence type="ECO:0000256" key="3">
    <source>
        <dbReference type="ARBA" id="ARBA00023015"/>
    </source>
</evidence>
<dbReference type="GO" id="GO:0003700">
    <property type="term" value="F:DNA-binding transcription factor activity"/>
    <property type="evidence" value="ECO:0007669"/>
    <property type="project" value="InterPro"/>
</dbReference>
<reference evidence="8" key="1">
    <citation type="submission" date="2022-05" db="EMBL/GenBank/DDBJ databases">
        <title>The Musa troglodytarum L. genome provides insights into the mechanism of non-climacteric behaviour and enrichment of carotenoids.</title>
        <authorList>
            <person name="Wang J."/>
        </authorList>
    </citation>
    <scope>NUCLEOTIDE SEQUENCE</scope>
    <source>
        <tissue evidence="8">Leaf</tissue>
    </source>
</reference>
<evidence type="ECO:0000256" key="1">
    <source>
        <dbReference type="ARBA" id="ARBA00004123"/>
    </source>
</evidence>
<comment type="similarity">
    <text evidence="2">Belongs to the bHLH protein family.</text>
</comment>
<dbReference type="InterPro" id="IPR045843">
    <property type="entry name" value="IND-like"/>
</dbReference>
<dbReference type="OrthoDB" id="687495at2759"/>
<accession>A0A9E7FJ10</accession>
<dbReference type="Proteomes" id="UP001055439">
    <property type="component" value="Chromosome 4"/>
</dbReference>
<dbReference type="SUPFAM" id="SSF47459">
    <property type="entry name" value="HLH, helix-loop-helix DNA-binding domain"/>
    <property type="match status" value="1"/>
</dbReference>
<dbReference type="CDD" id="cd11454">
    <property type="entry name" value="bHLH_AtIND_like"/>
    <property type="match status" value="1"/>
</dbReference>
<name>A0A9E7FJ10_9LILI</name>
<keyword evidence="4" id="KW-0804">Transcription</keyword>
<keyword evidence="3" id="KW-0805">Transcription regulation</keyword>
<dbReference type="Gene3D" id="4.10.280.10">
    <property type="entry name" value="Helix-loop-helix DNA-binding domain"/>
    <property type="match status" value="1"/>
</dbReference>
<keyword evidence="9" id="KW-1185">Reference proteome</keyword>
<dbReference type="PANTHER" id="PTHR45914:SF59">
    <property type="entry name" value="TRANSCRIPTION FACTOR BHLH83-LIKE"/>
    <property type="match status" value="1"/>
</dbReference>
<feature type="domain" description="BHLH" evidence="7">
    <location>
        <begin position="185"/>
        <end position="234"/>
    </location>
</feature>
<dbReference type="GO" id="GO:0005634">
    <property type="term" value="C:nucleus"/>
    <property type="evidence" value="ECO:0007669"/>
    <property type="project" value="UniProtKB-SubCell"/>
</dbReference>
<comment type="subcellular location">
    <subcellularLocation>
        <location evidence="1">Nucleus</location>
    </subcellularLocation>
</comment>
<proteinExistence type="inferred from homology"/>
<dbReference type="InterPro" id="IPR011598">
    <property type="entry name" value="bHLH_dom"/>
</dbReference>
<evidence type="ECO:0000259" key="7">
    <source>
        <dbReference type="PROSITE" id="PS50888"/>
    </source>
</evidence>
<protein>
    <submittedName>
        <fullName evidence="8">ARM</fullName>
    </submittedName>
</protein>
<evidence type="ECO:0000313" key="8">
    <source>
        <dbReference type="EMBL" id="URD97570.1"/>
    </source>
</evidence>
<feature type="region of interest" description="Disordered" evidence="6">
    <location>
        <begin position="120"/>
        <end position="165"/>
    </location>
</feature>
<keyword evidence="5" id="KW-0539">Nucleus</keyword>
<evidence type="ECO:0000256" key="5">
    <source>
        <dbReference type="ARBA" id="ARBA00023242"/>
    </source>
</evidence>